<dbReference type="AlphaFoldDB" id="A0A8H5BLE3"/>
<feature type="region of interest" description="Disordered" evidence="1">
    <location>
        <begin position="1"/>
        <end position="38"/>
    </location>
</feature>
<sequence length="717" mass="80602">MPSERTMATVENASAVEPETTQAQGGAMGVDSVPWDTRPDVNLRDYGIDMLQEQKVADHDAMHSLPQGDARQNPQKSSNLPGDIPDPKPSDPKTMQAPKLDFDPFERLLKPLLEEDTAQCNAWKDEVQNILIFAGLFSAVVTAFIIESYQRLQPNSNDTIVDLLAHIAEKLDNPSISGTASVSSLVSNENFFPESSDININIFWFVSLILSLTAALIGIITLQWLREHQRYDNTLKAQQRMAIFNARVNSLQQWYVPQIFTGLPLLLQAALVLFFAGVIEFLFALRVEVAVPVTLSICIPLIFLITTTLLPILQLCTLPDPFRLSINDTVPSPCPYKSPQSLIFRRIGIRSKTAFKFLTAIVAGAYLCVVETLCFVWKLAGYQPPIFRSRKTHLQANQQDRYRQEIHAICETPGAEWTSVDLTWLSSRTIHAMTLQQATLHYKNNLLTPWTINNMKPFPPEVYDCTRVLRRILDKDQTRADHYAIYHCVEALFSGVVDKIQERPQFPALPPNIPELELAAANFCFALGQLLTDVYECQYLVLQPLVMATFIKDALLHEFPAASQTTVETLCAAFMASPASDWSSFEPEIRTIAHNGATQLIMDRLSISPERLFTMEVPDIWFPWVLRKTAFEDVSLAPSDINHLLRAFLAQCSTMQPNSQLPLRPGLLHEAYGGVVGYMNLFVRYQAKDDVPDTLAQFIELCTLCTPSDLVLEKPFL</sequence>
<protein>
    <recommendedName>
        <fullName evidence="3">DUF6535 domain-containing protein</fullName>
    </recommendedName>
</protein>
<name>A0A8H5BLE3_9AGAR</name>
<accession>A0A8H5BLE3</accession>
<feature type="transmembrane region" description="Helical" evidence="2">
    <location>
        <begin position="130"/>
        <end position="149"/>
    </location>
</feature>
<gene>
    <name evidence="4" type="ORF">D9619_009842</name>
</gene>
<keyword evidence="2" id="KW-1133">Transmembrane helix</keyword>
<feature type="transmembrane region" description="Helical" evidence="2">
    <location>
        <begin position="259"/>
        <end position="283"/>
    </location>
</feature>
<comment type="caution">
    <text evidence="4">The sequence shown here is derived from an EMBL/GenBank/DDBJ whole genome shotgun (WGS) entry which is preliminary data.</text>
</comment>
<organism evidence="4 5">
    <name type="scientific">Psilocybe cf. subviscida</name>
    <dbReference type="NCBI Taxonomy" id="2480587"/>
    <lineage>
        <taxon>Eukaryota</taxon>
        <taxon>Fungi</taxon>
        <taxon>Dikarya</taxon>
        <taxon>Basidiomycota</taxon>
        <taxon>Agaricomycotina</taxon>
        <taxon>Agaricomycetes</taxon>
        <taxon>Agaricomycetidae</taxon>
        <taxon>Agaricales</taxon>
        <taxon>Agaricineae</taxon>
        <taxon>Strophariaceae</taxon>
        <taxon>Psilocybe</taxon>
    </lineage>
</organism>
<reference evidence="4 5" key="1">
    <citation type="journal article" date="2020" name="ISME J.">
        <title>Uncovering the hidden diversity of litter-decomposition mechanisms in mushroom-forming fungi.</title>
        <authorList>
            <person name="Floudas D."/>
            <person name="Bentzer J."/>
            <person name="Ahren D."/>
            <person name="Johansson T."/>
            <person name="Persson P."/>
            <person name="Tunlid A."/>
        </authorList>
    </citation>
    <scope>NUCLEOTIDE SEQUENCE [LARGE SCALE GENOMIC DNA]</scope>
    <source>
        <strain evidence="4 5">CBS 101986</strain>
    </source>
</reference>
<feature type="domain" description="DUF6535" evidence="3">
    <location>
        <begin position="110"/>
        <end position="283"/>
    </location>
</feature>
<feature type="transmembrane region" description="Helical" evidence="2">
    <location>
        <begin position="354"/>
        <end position="380"/>
    </location>
</feature>
<keyword evidence="5" id="KW-1185">Reference proteome</keyword>
<evidence type="ECO:0000256" key="2">
    <source>
        <dbReference type="SAM" id="Phobius"/>
    </source>
</evidence>
<feature type="transmembrane region" description="Helical" evidence="2">
    <location>
        <begin position="289"/>
        <end position="313"/>
    </location>
</feature>
<evidence type="ECO:0000313" key="5">
    <source>
        <dbReference type="Proteomes" id="UP000567179"/>
    </source>
</evidence>
<dbReference type="EMBL" id="JAACJJ010000015">
    <property type="protein sequence ID" value="KAF5325281.1"/>
    <property type="molecule type" value="Genomic_DNA"/>
</dbReference>
<keyword evidence="2" id="KW-0812">Transmembrane</keyword>
<dbReference type="OrthoDB" id="3235960at2759"/>
<feature type="compositionally biased region" description="Polar residues" evidence="1">
    <location>
        <begin position="70"/>
        <end position="80"/>
    </location>
</feature>
<evidence type="ECO:0000256" key="1">
    <source>
        <dbReference type="SAM" id="MobiDB-lite"/>
    </source>
</evidence>
<evidence type="ECO:0000259" key="3">
    <source>
        <dbReference type="Pfam" id="PF20153"/>
    </source>
</evidence>
<proteinExistence type="predicted"/>
<feature type="transmembrane region" description="Helical" evidence="2">
    <location>
        <begin position="202"/>
        <end position="225"/>
    </location>
</feature>
<dbReference type="Proteomes" id="UP000567179">
    <property type="component" value="Unassembled WGS sequence"/>
</dbReference>
<keyword evidence="2" id="KW-0472">Membrane</keyword>
<evidence type="ECO:0000313" key="4">
    <source>
        <dbReference type="EMBL" id="KAF5325281.1"/>
    </source>
</evidence>
<dbReference type="InterPro" id="IPR045338">
    <property type="entry name" value="DUF6535"/>
</dbReference>
<dbReference type="Pfam" id="PF20153">
    <property type="entry name" value="DUF6535"/>
    <property type="match status" value="1"/>
</dbReference>
<feature type="region of interest" description="Disordered" evidence="1">
    <location>
        <begin position="54"/>
        <end position="98"/>
    </location>
</feature>